<proteinExistence type="predicted"/>
<dbReference type="RefSeq" id="WP_289600674.1">
    <property type="nucleotide sequence ID" value="NZ_JAUDCL010000036.1"/>
</dbReference>
<evidence type="ECO:0000313" key="1">
    <source>
        <dbReference type="EMBL" id="MDM8202373.1"/>
    </source>
</evidence>
<protein>
    <submittedName>
        <fullName evidence="1">Uncharacterized protein</fullName>
    </submittedName>
</protein>
<evidence type="ECO:0000313" key="2">
    <source>
        <dbReference type="Proteomes" id="UP001529380"/>
    </source>
</evidence>
<keyword evidence="2" id="KW-1185">Reference proteome</keyword>
<dbReference type="EMBL" id="JAUDCL010000036">
    <property type="protein sequence ID" value="MDM8202373.1"/>
    <property type="molecule type" value="Genomic_DNA"/>
</dbReference>
<gene>
    <name evidence="1" type="ORF">QUW08_13875</name>
</gene>
<dbReference type="Gene3D" id="1.10.3120.10">
    <property type="entry name" value="Trigger factor, C-terminal domain"/>
    <property type="match status" value="1"/>
</dbReference>
<sequence>MQSKLVAAKDYHEVALDIPAFVPDQAALQKELDRLRNPYVTWEPGGTAAAGDMVRCSLRSALPRFQKDSIRFVAGSGMYNPTLEALAIGMQAGETRTATLPEGEVALTVQAVQKRVVPALTDEMAAACKLPGVRTVAGYRRYLLAQQRDKAAAQAAWTLAARIKRAVLDESVFVLCKADWKQAVERELDRCRAIARQSGMVLEQMTPEQFAGNIPVKSYAELVAMTQDTCFDSLRCCLLGQHYAQNDGFAVTEAGYAAFLQDYAATWHTTAEEARAAMPKETYTFNQYAAHAEEVWRAHADRLYRDKNPLPDAE</sequence>
<reference evidence="1 2" key="1">
    <citation type="submission" date="2023-06" db="EMBL/GenBank/DDBJ databases">
        <title>Identification and characterization of horizontal gene transfer across gut microbiota members of farm animals based on homology search.</title>
        <authorList>
            <person name="Schwarzerova J."/>
            <person name="Nykrynova M."/>
            <person name="Jureckova K."/>
            <person name="Cejkova D."/>
            <person name="Rychlik I."/>
        </authorList>
    </citation>
    <scope>NUCLEOTIDE SEQUENCE [LARGE SCALE GENOMIC DNA]</scope>
    <source>
        <strain evidence="1 2">ET340</strain>
    </source>
</reference>
<dbReference type="Proteomes" id="UP001529380">
    <property type="component" value="Unassembled WGS sequence"/>
</dbReference>
<organism evidence="1 2">
    <name type="scientific">Allofournierella massiliensis</name>
    <dbReference type="NCBI Taxonomy" id="1650663"/>
    <lineage>
        <taxon>Bacteria</taxon>
        <taxon>Bacillati</taxon>
        <taxon>Bacillota</taxon>
        <taxon>Clostridia</taxon>
        <taxon>Eubacteriales</taxon>
        <taxon>Oscillospiraceae</taxon>
        <taxon>Allofournierella</taxon>
    </lineage>
</organism>
<dbReference type="Gene3D" id="3.10.50.40">
    <property type="match status" value="1"/>
</dbReference>
<comment type="caution">
    <text evidence="1">The sequence shown here is derived from an EMBL/GenBank/DDBJ whole genome shotgun (WGS) entry which is preliminary data.</text>
</comment>
<dbReference type="InterPro" id="IPR037041">
    <property type="entry name" value="Trigger_fac_C_sf"/>
</dbReference>
<accession>A0ABT7UVN6</accession>
<name>A0ABT7UVN6_9FIRM</name>
<dbReference type="InterPro" id="IPR046357">
    <property type="entry name" value="PPIase_dom_sf"/>
</dbReference>